<dbReference type="KEGG" id="kphy:AOZ06_18505"/>
<feature type="region of interest" description="Disordered" evidence="1">
    <location>
        <begin position="1"/>
        <end position="20"/>
    </location>
</feature>
<evidence type="ECO:0000313" key="3">
    <source>
        <dbReference type="Proteomes" id="UP000063699"/>
    </source>
</evidence>
<dbReference type="SUPFAM" id="SSF46785">
    <property type="entry name" value="Winged helix' DNA-binding domain"/>
    <property type="match status" value="1"/>
</dbReference>
<proteinExistence type="predicted"/>
<accession>A0A0N9HZ40</accession>
<dbReference type="EMBL" id="CP012752">
    <property type="protein sequence ID" value="ALG08643.1"/>
    <property type="molecule type" value="Genomic_DNA"/>
</dbReference>
<gene>
    <name evidence="2" type="ORF">AOZ06_18505</name>
</gene>
<reference evidence="2 3" key="1">
    <citation type="submission" date="2015-07" db="EMBL/GenBank/DDBJ databases">
        <title>Genome sequencing of Kibdelosporangium phytohabitans.</title>
        <authorList>
            <person name="Qin S."/>
            <person name="Xing K."/>
        </authorList>
    </citation>
    <scope>NUCLEOTIDE SEQUENCE [LARGE SCALE GENOMIC DNA]</scope>
    <source>
        <strain evidence="2 3">KLBMP1111</strain>
    </source>
</reference>
<dbReference type="AlphaFoldDB" id="A0A0N9HZ40"/>
<protein>
    <submittedName>
        <fullName evidence="2">Uncharacterized protein</fullName>
    </submittedName>
</protein>
<evidence type="ECO:0000256" key="1">
    <source>
        <dbReference type="SAM" id="MobiDB-lite"/>
    </source>
</evidence>
<dbReference type="Proteomes" id="UP000063699">
    <property type="component" value="Chromosome"/>
</dbReference>
<keyword evidence="3" id="KW-1185">Reference proteome</keyword>
<organism evidence="2 3">
    <name type="scientific">Kibdelosporangium phytohabitans</name>
    <dbReference type="NCBI Taxonomy" id="860235"/>
    <lineage>
        <taxon>Bacteria</taxon>
        <taxon>Bacillati</taxon>
        <taxon>Actinomycetota</taxon>
        <taxon>Actinomycetes</taxon>
        <taxon>Pseudonocardiales</taxon>
        <taxon>Pseudonocardiaceae</taxon>
        <taxon>Kibdelosporangium</taxon>
    </lineage>
</organism>
<dbReference type="InterPro" id="IPR036388">
    <property type="entry name" value="WH-like_DNA-bd_sf"/>
</dbReference>
<dbReference type="OrthoDB" id="3636988at2"/>
<name>A0A0N9HZ40_9PSEU</name>
<sequence length="202" mass="21704">MVASRTGASPAEANTATQSSTGLQQGLEVWADLLRQETGDGKFLGEQPVVNRWIAAVSRWLVDATLLADAASLHQALEVMREAAMRLRPGGATAHLETALITLSEVARAGLDRARQTILADTLDPNSWAARMLLLVCERPHITSADIVVELGTHEAQISRSGKALAERGLLVKSRHGRSKGWHATPRGTATAQRLAERGAHR</sequence>
<dbReference type="RefSeq" id="WP_054290550.1">
    <property type="nucleotide sequence ID" value="NZ_CP012752.1"/>
</dbReference>
<feature type="region of interest" description="Disordered" evidence="1">
    <location>
        <begin position="176"/>
        <end position="202"/>
    </location>
</feature>
<dbReference type="InterPro" id="IPR036390">
    <property type="entry name" value="WH_DNA-bd_sf"/>
</dbReference>
<dbReference type="Gene3D" id="1.10.10.10">
    <property type="entry name" value="Winged helix-like DNA-binding domain superfamily/Winged helix DNA-binding domain"/>
    <property type="match status" value="1"/>
</dbReference>
<evidence type="ECO:0000313" key="2">
    <source>
        <dbReference type="EMBL" id="ALG08643.1"/>
    </source>
</evidence>
<dbReference type="STRING" id="860235.AOZ06_18505"/>